<evidence type="ECO:0000256" key="3">
    <source>
        <dbReference type="ARBA" id="ARBA00022692"/>
    </source>
</evidence>
<proteinExistence type="inferred from homology"/>
<dbReference type="RefSeq" id="WP_092637976.1">
    <property type="nucleotide sequence ID" value="NZ_FNID01000004.1"/>
</dbReference>
<dbReference type="Proteomes" id="UP000199182">
    <property type="component" value="Unassembled WGS sequence"/>
</dbReference>
<evidence type="ECO:0000259" key="8">
    <source>
        <dbReference type="Pfam" id="PF02687"/>
    </source>
</evidence>
<accession>A0A1G9VLL4</accession>
<evidence type="ECO:0000256" key="6">
    <source>
        <dbReference type="ARBA" id="ARBA00038076"/>
    </source>
</evidence>
<keyword evidence="5 7" id="KW-0472">Membrane</keyword>
<dbReference type="Pfam" id="PF02687">
    <property type="entry name" value="FtsX"/>
    <property type="match status" value="1"/>
</dbReference>
<feature type="transmembrane region" description="Helical" evidence="7">
    <location>
        <begin position="359"/>
        <end position="379"/>
    </location>
</feature>
<comment type="similarity">
    <text evidence="6">Belongs to the ABC-4 integral membrane protein family.</text>
</comment>
<keyword evidence="4 7" id="KW-1133">Transmembrane helix</keyword>
<dbReference type="InterPro" id="IPR050250">
    <property type="entry name" value="Macrolide_Exporter_MacB"/>
</dbReference>
<feature type="transmembrane region" description="Helical" evidence="7">
    <location>
        <begin position="318"/>
        <end position="347"/>
    </location>
</feature>
<dbReference type="OrthoDB" id="9770036at2"/>
<feature type="domain" description="ABC3 transporter permease C-terminal" evidence="8">
    <location>
        <begin position="276"/>
        <end position="389"/>
    </location>
</feature>
<name>A0A1G9VLL4_9FIRM</name>
<dbReference type="InterPro" id="IPR003838">
    <property type="entry name" value="ABC3_permease_C"/>
</dbReference>
<evidence type="ECO:0000256" key="2">
    <source>
        <dbReference type="ARBA" id="ARBA00022475"/>
    </source>
</evidence>
<evidence type="ECO:0000256" key="7">
    <source>
        <dbReference type="SAM" id="Phobius"/>
    </source>
</evidence>
<organism evidence="10 11">
    <name type="scientific">Acetanaerobacterium elongatum</name>
    <dbReference type="NCBI Taxonomy" id="258515"/>
    <lineage>
        <taxon>Bacteria</taxon>
        <taxon>Bacillati</taxon>
        <taxon>Bacillota</taxon>
        <taxon>Clostridia</taxon>
        <taxon>Eubacteriales</taxon>
        <taxon>Oscillospiraceae</taxon>
        <taxon>Acetanaerobacterium</taxon>
    </lineage>
</organism>
<dbReference type="GO" id="GO:0022857">
    <property type="term" value="F:transmembrane transporter activity"/>
    <property type="evidence" value="ECO:0007669"/>
    <property type="project" value="TreeGrafter"/>
</dbReference>
<keyword evidence="2" id="KW-1003">Cell membrane</keyword>
<protein>
    <submittedName>
        <fullName evidence="10">Putative ABC transport system permease protein</fullName>
    </submittedName>
</protein>
<evidence type="ECO:0000259" key="9">
    <source>
        <dbReference type="Pfam" id="PF12704"/>
    </source>
</evidence>
<keyword evidence="11" id="KW-1185">Reference proteome</keyword>
<evidence type="ECO:0000313" key="10">
    <source>
        <dbReference type="EMBL" id="SDM73148.1"/>
    </source>
</evidence>
<feature type="transmembrane region" description="Helical" evidence="7">
    <location>
        <begin position="21"/>
        <end position="42"/>
    </location>
</feature>
<evidence type="ECO:0000313" key="11">
    <source>
        <dbReference type="Proteomes" id="UP000199182"/>
    </source>
</evidence>
<dbReference type="Pfam" id="PF12704">
    <property type="entry name" value="MacB_PCD"/>
    <property type="match status" value="1"/>
</dbReference>
<dbReference type="EMBL" id="FNID01000004">
    <property type="protein sequence ID" value="SDM73148.1"/>
    <property type="molecule type" value="Genomic_DNA"/>
</dbReference>
<evidence type="ECO:0000256" key="5">
    <source>
        <dbReference type="ARBA" id="ARBA00023136"/>
    </source>
</evidence>
<evidence type="ECO:0000256" key="1">
    <source>
        <dbReference type="ARBA" id="ARBA00004651"/>
    </source>
</evidence>
<dbReference type="AlphaFoldDB" id="A0A1G9VLL4"/>
<feature type="domain" description="MacB-like periplasmic core" evidence="9">
    <location>
        <begin position="21"/>
        <end position="230"/>
    </location>
</feature>
<feature type="transmembrane region" description="Helical" evidence="7">
    <location>
        <begin position="273"/>
        <end position="297"/>
    </location>
</feature>
<sequence length="396" mass="42231">MNLFDNVKMALKSIFSNKMRSVLTMLGIVIGIASVIMIISAGSGAQNKLVGEISKVGKAAAFISVNNKKASTGDYITLKDIEAIQQGIPYVVAASPDLEITGSVVGKTKDYDAMFVCGTEQLPNLAGLQMISGRYYSKSEYEEGRNVCIIDEGTATKVFGSTDVLGLSVNISIGHHNAKLRIVGVSQNNMFAGGMSVVYVPYSAYLSITGDSPDIYGIYVLAESDKQVDSMCKAALNILERRHNNKGDEIYSAENMNKYVDTLNTVLNLFQTFVAAVAGISLLVGGIGVMNIMLVAVTERTREIGIRKSLGARTKVIMFQFLTESAILTLIGGAAGVLLGTLGALLVCTPLGVTPVLTPGSILLTMLFSCSVGIFFGLYPARKAARLNPIEALRHE</sequence>
<dbReference type="STRING" id="258515.SAMN05192585_10443"/>
<gene>
    <name evidence="10" type="ORF">SAMN05192585_10443</name>
</gene>
<dbReference type="PANTHER" id="PTHR30572">
    <property type="entry name" value="MEMBRANE COMPONENT OF TRANSPORTER-RELATED"/>
    <property type="match status" value="1"/>
</dbReference>
<evidence type="ECO:0000256" key="4">
    <source>
        <dbReference type="ARBA" id="ARBA00022989"/>
    </source>
</evidence>
<dbReference type="PANTHER" id="PTHR30572:SF4">
    <property type="entry name" value="ABC TRANSPORTER PERMEASE YTRF"/>
    <property type="match status" value="1"/>
</dbReference>
<keyword evidence="3 7" id="KW-0812">Transmembrane</keyword>
<comment type="subcellular location">
    <subcellularLocation>
        <location evidence="1">Cell membrane</location>
        <topology evidence="1">Multi-pass membrane protein</topology>
    </subcellularLocation>
</comment>
<dbReference type="GO" id="GO:0005886">
    <property type="term" value="C:plasma membrane"/>
    <property type="evidence" value="ECO:0007669"/>
    <property type="project" value="UniProtKB-SubCell"/>
</dbReference>
<reference evidence="10 11" key="1">
    <citation type="submission" date="2016-10" db="EMBL/GenBank/DDBJ databases">
        <authorList>
            <person name="de Groot N.N."/>
        </authorList>
    </citation>
    <scope>NUCLEOTIDE SEQUENCE [LARGE SCALE GENOMIC DNA]</scope>
    <source>
        <strain evidence="10 11">CGMCC 1.5012</strain>
    </source>
</reference>
<dbReference type="InterPro" id="IPR025857">
    <property type="entry name" value="MacB_PCD"/>
</dbReference>